<sequence>MEGQQHIPLVVEDITHFLKEHKEAKIRSTVIGSSDFQLEPRQETPRRVSIPSRHHRRHRLEAHVMSITSGETRRSSIFDSVESSSSASSALPGRRLPCEFYWYGDCEETFDLRDIDGWVDHVAAHHLDMILPSKSCCWFCDEVVFHAQPETQQQCRLRYTDRMHHIADHYRRGATLASVRPDFDFLDHLHMNELISEGSFQRARNFHEAPQPKNGINSVPTVSRVDRGAVIEQGHGISSESRGQTSYLMLCLPYRLSSRLSSENGAQ</sequence>
<organism evidence="1 2">
    <name type="scientific">Trichoderma semiorbis</name>
    <dbReference type="NCBI Taxonomy" id="1491008"/>
    <lineage>
        <taxon>Eukaryota</taxon>
        <taxon>Fungi</taxon>
        <taxon>Dikarya</taxon>
        <taxon>Ascomycota</taxon>
        <taxon>Pezizomycotina</taxon>
        <taxon>Sordariomycetes</taxon>
        <taxon>Hypocreomycetidae</taxon>
        <taxon>Hypocreales</taxon>
        <taxon>Hypocreaceae</taxon>
        <taxon>Trichoderma</taxon>
    </lineage>
</organism>
<proteinExistence type="predicted"/>
<evidence type="ECO:0000313" key="2">
    <source>
        <dbReference type="Proteomes" id="UP000826573"/>
    </source>
</evidence>
<comment type="caution">
    <text evidence="1">The sequence shown here is derived from an EMBL/GenBank/DDBJ whole genome shotgun (WGS) entry which is preliminary data.</text>
</comment>
<dbReference type="EMBL" id="JAIMJC010000006">
    <property type="protein sequence ID" value="KAH0523571.1"/>
    <property type="molecule type" value="Genomic_DNA"/>
</dbReference>
<dbReference type="Proteomes" id="UP000826573">
    <property type="component" value="Unassembled WGS sequence"/>
</dbReference>
<dbReference type="AlphaFoldDB" id="A0A9P8HCS1"/>
<gene>
    <name evidence="1" type="ORF">TsFJ059_008554</name>
</gene>
<keyword evidence="2" id="KW-1185">Reference proteome</keyword>
<evidence type="ECO:0000313" key="1">
    <source>
        <dbReference type="EMBL" id="KAH0523571.1"/>
    </source>
</evidence>
<protein>
    <submittedName>
        <fullName evidence="1">Uncharacterized protein</fullName>
    </submittedName>
</protein>
<name>A0A9P8HCS1_9HYPO</name>
<reference evidence="1 2" key="1">
    <citation type="submission" date="2021-08" db="EMBL/GenBank/DDBJ databases">
        <title>The highly contiguous genome resource for Trichoderma semiorbis FJ059, a fungal antagonistic to plant pathogens.</title>
        <authorList>
            <person name="Liu T."/>
        </authorList>
    </citation>
    <scope>NUCLEOTIDE SEQUENCE [LARGE SCALE GENOMIC DNA]</scope>
    <source>
        <strain evidence="1 2">FJ059</strain>
    </source>
</reference>
<accession>A0A9P8HCS1</accession>